<comment type="caution">
    <text evidence="2">The sequence shown here is derived from an EMBL/GenBank/DDBJ whole genome shotgun (WGS) entry which is preliminary data.</text>
</comment>
<reference evidence="3" key="1">
    <citation type="journal article" date="2019" name="Int. J. Syst. Evol. Microbiol.">
        <title>The Global Catalogue of Microorganisms (GCM) 10K type strain sequencing project: providing services to taxonomists for standard genome sequencing and annotation.</title>
        <authorList>
            <consortium name="The Broad Institute Genomics Platform"/>
            <consortium name="The Broad Institute Genome Sequencing Center for Infectious Disease"/>
            <person name="Wu L."/>
            <person name="Ma J."/>
        </authorList>
    </citation>
    <scope>NUCLEOTIDE SEQUENCE [LARGE SCALE GENOMIC DNA]</scope>
    <source>
        <strain evidence="3">CECT 8010</strain>
    </source>
</reference>
<evidence type="ECO:0000313" key="2">
    <source>
        <dbReference type="EMBL" id="MFC4232497.1"/>
    </source>
</evidence>
<dbReference type="Proteomes" id="UP001595906">
    <property type="component" value="Unassembled WGS sequence"/>
</dbReference>
<keyword evidence="3" id="KW-1185">Reference proteome</keyword>
<dbReference type="Pfam" id="PF00535">
    <property type="entry name" value="Glycos_transf_2"/>
    <property type="match status" value="1"/>
</dbReference>
<dbReference type="EMBL" id="JBHSDC010000022">
    <property type="protein sequence ID" value="MFC4232497.1"/>
    <property type="molecule type" value="Genomic_DNA"/>
</dbReference>
<dbReference type="InterPro" id="IPR029044">
    <property type="entry name" value="Nucleotide-diphossugar_trans"/>
</dbReference>
<proteinExistence type="predicted"/>
<dbReference type="Gene3D" id="3.90.550.10">
    <property type="entry name" value="Spore Coat Polysaccharide Biosynthesis Protein SpsA, Chain A"/>
    <property type="match status" value="1"/>
</dbReference>
<organism evidence="2 3">
    <name type="scientific">Parasediminibacterium paludis</name>
    <dbReference type="NCBI Taxonomy" id="908966"/>
    <lineage>
        <taxon>Bacteria</taxon>
        <taxon>Pseudomonadati</taxon>
        <taxon>Bacteroidota</taxon>
        <taxon>Chitinophagia</taxon>
        <taxon>Chitinophagales</taxon>
        <taxon>Chitinophagaceae</taxon>
        <taxon>Parasediminibacterium</taxon>
    </lineage>
</organism>
<feature type="domain" description="Glycosyltransferase 2-like" evidence="1">
    <location>
        <begin position="8"/>
        <end position="132"/>
    </location>
</feature>
<accession>A0ABV8PX00</accession>
<name>A0ABV8PX00_9BACT</name>
<dbReference type="RefSeq" id="WP_379014374.1">
    <property type="nucleotide sequence ID" value="NZ_JBHSDC010000022.1"/>
</dbReference>
<protein>
    <submittedName>
        <fullName evidence="2">Glycosyltransferase family 2 protein</fullName>
    </submittedName>
</protein>
<evidence type="ECO:0000313" key="3">
    <source>
        <dbReference type="Proteomes" id="UP001595906"/>
    </source>
</evidence>
<sequence>MTNKAIVSVIITVYNTSIDLVTRAIDSVLRQDFQGFEIIVIDDGSNNDTYNQLLDYIKEREDKITYIRHRNCGQSLSINRGILNSNGKYIAILDSDDEYKPNHLSNCLEQMRYADLIASTTTTIVNSEDDYFVPDRADNNKLVHVDDCILLATFFGKKEVFEMLKFTDMYAADAHFFEQASLFFRVKKVALGTYIYYRNRADSICSALKTKQVLNHV</sequence>
<dbReference type="InterPro" id="IPR001173">
    <property type="entry name" value="Glyco_trans_2-like"/>
</dbReference>
<dbReference type="CDD" id="cd00761">
    <property type="entry name" value="Glyco_tranf_GTA_type"/>
    <property type="match status" value="1"/>
</dbReference>
<dbReference type="PANTHER" id="PTHR22916">
    <property type="entry name" value="GLYCOSYLTRANSFERASE"/>
    <property type="match status" value="1"/>
</dbReference>
<dbReference type="SUPFAM" id="SSF53448">
    <property type="entry name" value="Nucleotide-diphospho-sugar transferases"/>
    <property type="match status" value="1"/>
</dbReference>
<gene>
    <name evidence="2" type="ORF">ACFOW1_11375</name>
</gene>
<dbReference type="PANTHER" id="PTHR22916:SF3">
    <property type="entry name" value="UDP-GLCNAC:BETAGAL BETA-1,3-N-ACETYLGLUCOSAMINYLTRANSFERASE-LIKE PROTEIN 1"/>
    <property type="match status" value="1"/>
</dbReference>
<evidence type="ECO:0000259" key="1">
    <source>
        <dbReference type="Pfam" id="PF00535"/>
    </source>
</evidence>